<accession>A0ABU8KB82</accession>
<name>A0ABU8KB82_9HYPH</name>
<dbReference type="InterPro" id="IPR036388">
    <property type="entry name" value="WH-like_DNA-bd_sf"/>
</dbReference>
<evidence type="ECO:0000313" key="2">
    <source>
        <dbReference type="EMBL" id="MEI9402084.1"/>
    </source>
</evidence>
<organism evidence="2 3">
    <name type="scientific">Mesorhizobium argentiipisi</name>
    <dbReference type="NCBI Taxonomy" id="3015175"/>
    <lineage>
        <taxon>Bacteria</taxon>
        <taxon>Pseudomonadati</taxon>
        <taxon>Pseudomonadota</taxon>
        <taxon>Alphaproteobacteria</taxon>
        <taxon>Hyphomicrobiales</taxon>
        <taxon>Phyllobacteriaceae</taxon>
        <taxon>Mesorhizobium</taxon>
    </lineage>
</organism>
<keyword evidence="3" id="KW-1185">Reference proteome</keyword>
<dbReference type="Proteomes" id="UP001366503">
    <property type="component" value="Unassembled WGS sequence"/>
</dbReference>
<feature type="region of interest" description="Disordered" evidence="1">
    <location>
        <begin position="1"/>
        <end position="22"/>
    </location>
</feature>
<dbReference type="EMBL" id="JAPYKO010000003">
    <property type="protein sequence ID" value="MEI9402084.1"/>
    <property type="molecule type" value="Genomic_DNA"/>
</dbReference>
<comment type="caution">
    <text evidence="2">The sequence shown here is derived from an EMBL/GenBank/DDBJ whole genome shotgun (WGS) entry which is preliminary data.</text>
</comment>
<sequence>MTTSTTVVPFPAPAEETPSGNCEKIWGKKGKLQGYAAIPSIMVRAQRRLGINTTQFCILVQLIEYLRIPGRDPFPTPTGSASRLPQ</sequence>
<reference evidence="2 3" key="1">
    <citation type="submission" date="2022-12" db="EMBL/GenBank/DDBJ databases">
        <authorList>
            <person name="Muema E."/>
        </authorList>
    </citation>
    <scope>NUCLEOTIDE SEQUENCE [LARGE SCALE GENOMIC DNA]</scope>
    <source>
        <strain evidence="3">1330</strain>
    </source>
</reference>
<gene>
    <name evidence="2" type="ORF">O7A05_07905</name>
</gene>
<dbReference type="Gene3D" id="1.10.10.10">
    <property type="entry name" value="Winged helix-like DNA-binding domain superfamily/Winged helix DNA-binding domain"/>
    <property type="match status" value="1"/>
</dbReference>
<evidence type="ECO:0008006" key="4">
    <source>
        <dbReference type="Google" id="ProtNLM"/>
    </source>
</evidence>
<protein>
    <recommendedName>
        <fullName evidence="4">MarR family transcriptional regulator</fullName>
    </recommendedName>
</protein>
<evidence type="ECO:0000313" key="3">
    <source>
        <dbReference type="Proteomes" id="UP001366503"/>
    </source>
</evidence>
<proteinExistence type="predicted"/>
<evidence type="ECO:0000256" key="1">
    <source>
        <dbReference type="SAM" id="MobiDB-lite"/>
    </source>
</evidence>
<dbReference type="RefSeq" id="WP_337092400.1">
    <property type="nucleotide sequence ID" value="NZ_JAPYKO010000003.1"/>
</dbReference>